<sequence>MRRGDVVQCLKRRKFLCSFDRHATPVLTFDLSSFKHSSVLRLLPLLGVGVGVSSVVSISIMDIIENVNLSITCVADISKSIKINKREYEYQYANVRLRRWAANLVAFVLVERVGRGNCRYDRGYHQCWRGFLVGEERNKHTHTHTHTQRNKHAHTAH</sequence>
<proteinExistence type="predicted"/>
<dbReference type="AlphaFoldDB" id="A0A0L8FM81"/>
<organism evidence="1">
    <name type="scientific">Octopus bimaculoides</name>
    <name type="common">California two-spotted octopus</name>
    <dbReference type="NCBI Taxonomy" id="37653"/>
    <lineage>
        <taxon>Eukaryota</taxon>
        <taxon>Metazoa</taxon>
        <taxon>Spiralia</taxon>
        <taxon>Lophotrochozoa</taxon>
        <taxon>Mollusca</taxon>
        <taxon>Cephalopoda</taxon>
        <taxon>Coleoidea</taxon>
        <taxon>Octopodiformes</taxon>
        <taxon>Octopoda</taxon>
        <taxon>Incirrata</taxon>
        <taxon>Octopodidae</taxon>
        <taxon>Octopus</taxon>
    </lineage>
</organism>
<evidence type="ECO:0000313" key="1">
    <source>
        <dbReference type="EMBL" id="KOF65816.1"/>
    </source>
</evidence>
<protein>
    <submittedName>
        <fullName evidence="1">Uncharacterized protein</fullName>
    </submittedName>
</protein>
<dbReference type="EMBL" id="KQ428859">
    <property type="protein sequence ID" value="KOF65816.1"/>
    <property type="molecule type" value="Genomic_DNA"/>
</dbReference>
<reference evidence="1" key="1">
    <citation type="submission" date="2015-07" db="EMBL/GenBank/DDBJ databases">
        <title>MeaNS - Measles Nucleotide Surveillance Program.</title>
        <authorList>
            <person name="Tran T."/>
            <person name="Druce J."/>
        </authorList>
    </citation>
    <scope>NUCLEOTIDE SEQUENCE</scope>
    <source>
        <strain evidence="1">UCB-OBI-ISO-001</strain>
        <tissue evidence="1">Gonad</tissue>
    </source>
</reference>
<name>A0A0L8FM81_OCTBM</name>
<accession>A0A0L8FM81</accession>
<gene>
    <name evidence="1" type="ORF">OCBIM_22014308mg</name>
</gene>